<gene>
    <name evidence="2" type="primary">ftsI_2</name>
    <name evidence="2" type="ORF">NCTC10975_00286</name>
</gene>
<protein>
    <submittedName>
        <fullName evidence="2">Penicillin-binding protein (Peptidoglycan synthetase protein)</fullName>
        <ecNumber evidence="2">2.4.1.129</ecNumber>
    </submittedName>
</protein>
<dbReference type="Proteomes" id="UP000251485">
    <property type="component" value="Unassembled WGS sequence"/>
</dbReference>
<keyword evidence="2" id="KW-0328">Glycosyltransferase</keyword>
<name>A0A2X2BD45_PROMI</name>
<accession>A0A2X2BD45</accession>
<evidence type="ECO:0000313" key="3">
    <source>
        <dbReference type="Proteomes" id="UP000251485"/>
    </source>
</evidence>
<dbReference type="SUPFAM" id="SSF56601">
    <property type="entry name" value="beta-lactamase/transpeptidase-like"/>
    <property type="match status" value="1"/>
</dbReference>
<dbReference type="GO" id="GO:0016757">
    <property type="term" value="F:glycosyltransferase activity"/>
    <property type="evidence" value="ECO:0007669"/>
    <property type="project" value="UniProtKB-KW"/>
</dbReference>
<reference evidence="2 3" key="1">
    <citation type="submission" date="2018-06" db="EMBL/GenBank/DDBJ databases">
        <authorList>
            <consortium name="Pathogen Informatics"/>
            <person name="Doyle S."/>
        </authorList>
    </citation>
    <scope>NUCLEOTIDE SEQUENCE [LARGE SCALE GENOMIC DNA]</scope>
    <source>
        <strain evidence="2 3">NCTC10975</strain>
    </source>
</reference>
<dbReference type="AlphaFoldDB" id="A0A2X2BD45"/>
<dbReference type="GO" id="GO:0008658">
    <property type="term" value="F:penicillin binding"/>
    <property type="evidence" value="ECO:0007669"/>
    <property type="project" value="InterPro"/>
</dbReference>
<organism evidence="2 3">
    <name type="scientific">Proteus mirabilis</name>
    <dbReference type="NCBI Taxonomy" id="584"/>
    <lineage>
        <taxon>Bacteria</taxon>
        <taxon>Pseudomonadati</taxon>
        <taxon>Pseudomonadota</taxon>
        <taxon>Gammaproteobacteria</taxon>
        <taxon>Enterobacterales</taxon>
        <taxon>Morganellaceae</taxon>
        <taxon>Proteus</taxon>
    </lineage>
</organism>
<evidence type="ECO:0000313" key="2">
    <source>
        <dbReference type="EMBL" id="SPY93957.1"/>
    </source>
</evidence>
<feature type="domain" description="Penicillin-binding protein transpeptidase" evidence="1">
    <location>
        <begin position="12"/>
        <end position="65"/>
    </location>
</feature>
<dbReference type="Pfam" id="PF00905">
    <property type="entry name" value="Transpeptidase"/>
    <property type="match status" value="1"/>
</dbReference>
<dbReference type="EC" id="2.4.1.129" evidence="2"/>
<proteinExistence type="predicted"/>
<sequence>MLRLRPGPRKKVGPDGKYINAYISYAAGVAPASRPRFALVVIINEPKAGKYYGGAVSAPVFGTIMGAVLRTMNVEPDALTPDDKSEIVINKKEDTSGRS</sequence>
<dbReference type="InterPro" id="IPR001460">
    <property type="entry name" value="PCN-bd_Tpept"/>
</dbReference>
<dbReference type="Gene3D" id="3.30.450.330">
    <property type="match status" value="1"/>
</dbReference>
<evidence type="ECO:0000259" key="1">
    <source>
        <dbReference type="Pfam" id="PF00905"/>
    </source>
</evidence>
<dbReference type="EMBL" id="UAUE01000001">
    <property type="protein sequence ID" value="SPY93957.1"/>
    <property type="molecule type" value="Genomic_DNA"/>
</dbReference>
<dbReference type="InterPro" id="IPR012338">
    <property type="entry name" value="Beta-lactam/transpept-like"/>
</dbReference>
<keyword evidence="2" id="KW-0808">Transferase</keyword>